<dbReference type="Proteomes" id="UP000230390">
    <property type="component" value="Unassembled WGS sequence"/>
</dbReference>
<dbReference type="OrthoDB" id="5298532at2"/>
<gene>
    <name evidence="1" type="ORF">CR105_03095</name>
</gene>
<comment type="caution">
    <text evidence="1">The sequence shown here is derived from an EMBL/GenBank/DDBJ whole genome shotgun (WGS) entry which is preliminary data.</text>
</comment>
<keyword evidence="2" id="KW-1185">Reference proteome</keyword>
<dbReference type="Gene3D" id="1.10.238.160">
    <property type="match status" value="1"/>
</dbReference>
<dbReference type="Pfam" id="PF05930">
    <property type="entry name" value="Phage_AlpA"/>
    <property type="match status" value="1"/>
</dbReference>
<dbReference type="RefSeq" id="WP_099786981.1">
    <property type="nucleotide sequence ID" value="NZ_JBHLYV010000001.1"/>
</dbReference>
<proteinExistence type="predicted"/>
<evidence type="ECO:0000313" key="1">
    <source>
        <dbReference type="EMBL" id="PIL46092.1"/>
    </source>
</evidence>
<dbReference type="AlphaFoldDB" id="A0A2G8TJ84"/>
<reference evidence="1 2" key="1">
    <citation type="submission" date="2017-10" db="EMBL/GenBank/DDBJ databases">
        <title>Massilia psychrophilum sp. nov., a novel purple-pigmented bacterium isolated from Tianshan glacier, Xinjiang Municipality, China.</title>
        <authorList>
            <person name="Wang H."/>
        </authorList>
    </citation>
    <scope>NUCLEOTIDE SEQUENCE [LARGE SCALE GENOMIC DNA]</scope>
    <source>
        <strain evidence="1 2">JCM 30074</strain>
    </source>
</reference>
<accession>A0A2G8TJ84</accession>
<organism evidence="1 2">
    <name type="scientific">Massilia eurypsychrophila</name>
    <dbReference type="NCBI Taxonomy" id="1485217"/>
    <lineage>
        <taxon>Bacteria</taxon>
        <taxon>Pseudomonadati</taxon>
        <taxon>Pseudomonadota</taxon>
        <taxon>Betaproteobacteria</taxon>
        <taxon>Burkholderiales</taxon>
        <taxon>Oxalobacteraceae</taxon>
        <taxon>Telluria group</taxon>
        <taxon>Massilia</taxon>
    </lineage>
</organism>
<dbReference type="EMBL" id="PDOC01000002">
    <property type="protein sequence ID" value="PIL46092.1"/>
    <property type="molecule type" value="Genomic_DNA"/>
</dbReference>
<dbReference type="InterPro" id="IPR010260">
    <property type="entry name" value="AlpA"/>
</dbReference>
<protein>
    <submittedName>
        <fullName evidence="1">AlpA family transcriptional regulator</fullName>
    </submittedName>
</protein>
<name>A0A2G8TJ84_9BURK</name>
<evidence type="ECO:0000313" key="2">
    <source>
        <dbReference type="Proteomes" id="UP000230390"/>
    </source>
</evidence>
<sequence length="70" mass="7809">MGASNEDGSRYTLPEVGYVRQRQLITIIPFSAATLWRKVAAKTFPAPVKLSENVTAWRVEDVRAWMATVG</sequence>